<feature type="transmembrane region" description="Helical" evidence="6">
    <location>
        <begin position="236"/>
        <end position="265"/>
    </location>
</feature>
<dbReference type="NCBIfam" id="TIGR00360">
    <property type="entry name" value="ComEC_N-term"/>
    <property type="match status" value="1"/>
</dbReference>
<dbReference type="PANTHER" id="PTHR30619">
    <property type="entry name" value="DNA INTERNALIZATION/COMPETENCE PROTEIN COMEC/REC2"/>
    <property type="match status" value="1"/>
</dbReference>
<gene>
    <name evidence="8" type="ORF">G3M99_00755</name>
</gene>
<evidence type="ECO:0000313" key="9">
    <source>
        <dbReference type="Proteomes" id="UP000481872"/>
    </source>
</evidence>
<dbReference type="PANTHER" id="PTHR30619:SF7">
    <property type="entry name" value="BETA-LACTAMASE DOMAIN PROTEIN"/>
    <property type="match status" value="1"/>
</dbReference>
<feature type="transmembrane region" description="Helical" evidence="6">
    <location>
        <begin position="445"/>
        <end position="462"/>
    </location>
</feature>
<feature type="domain" description="ComEC/Rec2-related protein" evidence="7">
    <location>
        <begin position="189"/>
        <end position="434"/>
    </location>
</feature>
<feature type="transmembrane region" description="Helical" evidence="6">
    <location>
        <begin position="204"/>
        <end position="224"/>
    </location>
</feature>
<comment type="subcellular location">
    <subcellularLocation>
        <location evidence="1">Cell membrane</location>
        <topology evidence="1">Multi-pass membrane protein</topology>
    </subcellularLocation>
</comment>
<keyword evidence="9" id="KW-1185">Reference proteome</keyword>
<feature type="transmembrane region" description="Helical" evidence="6">
    <location>
        <begin position="357"/>
        <end position="382"/>
    </location>
</feature>
<evidence type="ECO:0000259" key="7">
    <source>
        <dbReference type="Pfam" id="PF03772"/>
    </source>
</evidence>
<feature type="transmembrane region" description="Helical" evidence="6">
    <location>
        <begin position="272"/>
        <end position="292"/>
    </location>
</feature>
<accession>A0A6M0GY38</accession>
<dbReference type="InterPro" id="IPR004477">
    <property type="entry name" value="ComEC_N"/>
</dbReference>
<dbReference type="EMBL" id="JAAGPU010000001">
    <property type="protein sequence ID" value="NEU03400.1"/>
    <property type="molecule type" value="Genomic_DNA"/>
</dbReference>
<sequence length="593" mass="68324">MNYVAIISIKMIIGDYMERPLIFYAICILIGNFSALFLLQNVYFIFCILLIFLIISYIELEKHYFFFVLAFIFIGFVSYGIYFTTELGQSVQGRIIENNNGKVIAKIESRKVLLEGNNLDDLKLGQLFNAKGLYIKDLDYKNGIIGVYKTNKIEKGKDSITKIYNIKNNCYNKIAKYDEDIASIVMAISLGDKSYLDYEKKNDMNTLGIVHILTVSGFHIALIYKCMEKLLGYKISILITLIYITIIGYTASTVRAFIMICVFVLSKKVYRNYDGISSLALAFIIVVTMNPYYILDPAFNLSFLSVLGIFVMNKKFDKTLYFLPKLLRDSIVITLSASTFTTLYIAFNFGTVNLNGIVGNCLLIPFYTILIIASNMFLFIIYIPKINTLFLCFLKGLLLCINTFEGFLIKDFNQVYNVGYVASLTILSMYCSYIFYKSGYKKSKYIPVIMLMITIISQYSFYPNIHYIKTKKGTTININYKMKNVILSNKSVKLSKIKEPLDIHRIYDEIDCEKNLNLDNKYNIKAINSDGYLDLIIACKNKKIFITEKENYSKANIDKYNIVELVEDDKYKPKGTIYGKYKLINEDIVKIYY</sequence>
<dbReference type="AlphaFoldDB" id="A0A6M0GY38"/>
<evidence type="ECO:0000256" key="5">
    <source>
        <dbReference type="ARBA" id="ARBA00023136"/>
    </source>
</evidence>
<reference evidence="8 9" key="1">
    <citation type="submission" date="2020-02" db="EMBL/GenBank/DDBJ databases">
        <title>Genome assembly of a novel Clostridium senegalense strain.</title>
        <authorList>
            <person name="Gupta T.B."/>
            <person name="Jauregui R."/>
            <person name="Maclean P."/>
            <person name="Nawarathana A."/>
            <person name="Brightwell G."/>
        </authorList>
    </citation>
    <scope>NUCLEOTIDE SEQUENCE [LARGE SCALE GENOMIC DNA]</scope>
    <source>
        <strain evidence="8 9">AGRFS4</strain>
    </source>
</reference>
<organism evidence="8 9">
    <name type="scientific">Clostridium senegalense</name>
    <dbReference type="NCBI Taxonomy" id="1465809"/>
    <lineage>
        <taxon>Bacteria</taxon>
        <taxon>Bacillati</taxon>
        <taxon>Bacillota</taxon>
        <taxon>Clostridia</taxon>
        <taxon>Eubacteriales</taxon>
        <taxon>Clostridiaceae</taxon>
        <taxon>Clostridium</taxon>
    </lineage>
</organism>
<evidence type="ECO:0000256" key="6">
    <source>
        <dbReference type="SAM" id="Phobius"/>
    </source>
</evidence>
<feature type="transmembrane region" description="Helical" evidence="6">
    <location>
        <begin position="21"/>
        <end position="52"/>
    </location>
</feature>
<comment type="caution">
    <text evidence="8">The sequence shown here is derived from an EMBL/GenBank/DDBJ whole genome shotgun (WGS) entry which is preliminary data.</text>
</comment>
<evidence type="ECO:0000256" key="3">
    <source>
        <dbReference type="ARBA" id="ARBA00022692"/>
    </source>
</evidence>
<evidence type="ECO:0000256" key="4">
    <source>
        <dbReference type="ARBA" id="ARBA00022989"/>
    </source>
</evidence>
<dbReference type="Pfam" id="PF03772">
    <property type="entry name" value="Competence"/>
    <property type="match status" value="1"/>
</dbReference>
<evidence type="ECO:0000256" key="1">
    <source>
        <dbReference type="ARBA" id="ARBA00004651"/>
    </source>
</evidence>
<feature type="transmembrane region" description="Helical" evidence="6">
    <location>
        <begin position="64"/>
        <end position="84"/>
    </location>
</feature>
<dbReference type="InterPro" id="IPR052159">
    <property type="entry name" value="Competence_DNA_uptake"/>
</dbReference>
<dbReference type="Proteomes" id="UP000481872">
    <property type="component" value="Unassembled WGS sequence"/>
</dbReference>
<feature type="transmembrane region" description="Helical" evidence="6">
    <location>
        <begin position="389"/>
        <end position="409"/>
    </location>
</feature>
<evidence type="ECO:0000256" key="2">
    <source>
        <dbReference type="ARBA" id="ARBA00022475"/>
    </source>
</evidence>
<keyword evidence="3 6" id="KW-0812">Transmembrane</keyword>
<feature type="transmembrane region" description="Helical" evidence="6">
    <location>
        <begin position="415"/>
        <end position="436"/>
    </location>
</feature>
<protein>
    <submittedName>
        <fullName evidence="8">ComEC/Rec2 family competence protein</fullName>
    </submittedName>
</protein>
<evidence type="ECO:0000313" key="8">
    <source>
        <dbReference type="EMBL" id="NEU03400.1"/>
    </source>
</evidence>
<keyword evidence="4 6" id="KW-1133">Transmembrane helix</keyword>
<keyword evidence="5 6" id="KW-0472">Membrane</keyword>
<keyword evidence="2" id="KW-1003">Cell membrane</keyword>
<dbReference type="GO" id="GO:0005886">
    <property type="term" value="C:plasma membrane"/>
    <property type="evidence" value="ECO:0007669"/>
    <property type="project" value="UniProtKB-SubCell"/>
</dbReference>
<name>A0A6M0GY38_9CLOT</name>
<feature type="transmembrane region" description="Helical" evidence="6">
    <location>
        <begin position="326"/>
        <end position="345"/>
    </location>
</feature>
<proteinExistence type="predicted"/>